<dbReference type="SMART" id="SM00530">
    <property type="entry name" value="HTH_XRE"/>
    <property type="match status" value="1"/>
</dbReference>
<dbReference type="InterPro" id="IPR010982">
    <property type="entry name" value="Lambda_DNA-bd_dom_sf"/>
</dbReference>
<accession>A0A4R5AI42</accession>
<keyword evidence="4" id="KW-1185">Reference proteome</keyword>
<keyword evidence="1" id="KW-0238">DNA-binding</keyword>
<dbReference type="PANTHER" id="PTHR46797">
    <property type="entry name" value="HTH-TYPE TRANSCRIPTIONAL REGULATOR"/>
    <property type="match status" value="1"/>
</dbReference>
<feature type="domain" description="HTH cro/C1-type" evidence="2">
    <location>
        <begin position="13"/>
        <end position="66"/>
    </location>
</feature>
<dbReference type="AlphaFoldDB" id="A0A4R5AI42"/>
<evidence type="ECO:0000313" key="3">
    <source>
        <dbReference type="EMBL" id="TDD72171.1"/>
    </source>
</evidence>
<dbReference type="OrthoDB" id="3449038at2"/>
<dbReference type="GO" id="GO:0003700">
    <property type="term" value="F:DNA-binding transcription factor activity"/>
    <property type="evidence" value="ECO:0007669"/>
    <property type="project" value="TreeGrafter"/>
</dbReference>
<dbReference type="InterPro" id="IPR001387">
    <property type="entry name" value="Cro/C1-type_HTH"/>
</dbReference>
<organism evidence="3 4">
    <name type="scientific">Actinomadura rubrisoli</name>
    <dbReference type="NCBI Taxonomy" id="2530368"/>
    <lineage>
        <taxon>Bacteria</taxon>
        <taxon>Bacillati</taxon>
        <taxon>Actinomycetota</taxon>
        <taxon>Actinomycetes</taxon>
        <taxon>Streptosporangiales</taxon>
        <taxon>Thermomonosporaceae</taxon>
        <taxon>Actinomadura</taxon>
    </lineage>
</organism>
<evidence type="ECO:0000313" key="4">
    <source>
        <dbReference type="Proteomes" id="UP000294513"/>
    </source>
</evidence>
<comment type="caution">
    <text evidence="3">The sequence shown here is derived from an EMBL/GenBank/DDBJ whole genome shotgun (WGS) entry which is preliminary data.</text>
</comment>
<dbReference type="InterPro" id="IPR050807">
    <property type="entry name" value="TransReg_Diox_bact_type"/>
</dbReference>
<name>A0A4R5AI42_9ACTN</name>
<dbReference type="GO" id="GO:0003677">
    <property type="term" value="F:DNA binding"/>
    <property type="evidence" value="ECO:0007669"/>
    <property type="project" value="UniProtKB-KW"/>
</dbReference>
<reference evidence="3 4" key="1">
    <citation type="submission" date="2019-03" db="EMBL/GenBank/DDBJ databases">
        <title>Draft genome sequences of novel Actinobacteria.</title>
        <authorList>
            <person name="Sahin N."/>
            <person name="Ay H."/>
            <person name="Saygin H."/>
        </authorList>
    </citation>
    <scope>NUCLEOTIDE SEQUENCE [LARGE SCALE GENOMIC DNA]</scope>
    <source>
        <strain evidence="3 4">H3C3</strain>
    </source>
</reference>
<dbReference type="PANTHER" id="PTHR46797:SF1">
    <property type="entry name" value="METHYLPHOSPHONATE SYNTHASE"/>
    <property type="match status" value="1"/>
</dbReference>
<dbReference type="SUPFAM" id="SSF47413">
    <property type="entry name" value="lambda repressor-like DNA-binding domains"/>
    <property type="match status" value="1"/>
</dbReference>
<dbReference type="PROSITE" id="PS50943">
    <property type="entry name" value="HTH_CROC1"/>
    <property type="match status" value="1"/>
</dbReference>
<dbReference type="GO" id="GO:0005829">
    <property type="term" value="C:cytosol"/>
    <property type="evidence" value="ECO:0007669"/>
    <property type="project" value="TreeGrafter"/>
</dbReference>
<evidence type="ECO:0000256" key="1">
    <source>
        <dbReference type="ARBA" id="ARBA00023125"/>
    </source>
</evidence>
<dbReference type="Proteomes" id="UP000294513">
    <property type="component" value="Unassembled WGS sequence"/>
</dbReference>
<dbReference type="CDD" id="cd00093">
    <property type="entry name" value="HTH_XRE"/>
    <property type="match status" value="1"/>
</dbReference>
<proteinExistence type="predicted"/>
<dbReference type="EMBL" id="SMKU01000279">
    <property type="protein sequence ID" value="TDD72171.1"/>
    <property type="molecule type" value="Genomic_DNA"/>
</dbReference>
<dbReference type="RefSeq" id="WP_131901104.1">
    <property type="nucleotide sequence ID" value="NZ_SMKU01000279.1"/>
</dbReference>
<dbReference type="Pfam" id="PF13560">
    <property type="entry name" value="HTH_31"/>
    <property type="match status" value="1"/>
</dbReference>
<gene>
    <name evidence="3" type="ORF">E1298_35250</name>
</gene>
<protein>
    <submittedName>
        <fullName evidence="3">XRE family transcriptional regulator</fullName>
    </submittedName>
</protein>
<evidence type="ECO:0000259" key="2">
    <source>
        <dbReference type="PROSITE" id="PS50943"/>
    </source>
</evidence>
<dbReference type="Gene3D" id="1.10.260.40">
    <property type="entry name" value="lambda repressor-like DNA-binding domains"/>
    <property type="match status" value="1"/>
</dbReference>
<sequence length="475" mass="50823">MWEISRIGRNLGRLRRDRGMTQEGLAHAADVSVDVISKLEQGARRGVRISTLAKLADALDADIAELFAQPERSVDGHENPFTESAEPLEEELDEVLDAGGEPVAPAEAEGPRIGQAEQDTSVIPGVSVEASASPYGRDDVKRRALLQLIAAAGAGAAVPPGVVEEVFAGVDRAVGTQVDLADWNMAVREYGSLVSQQPMGTLIDNLAADVIGIGRMLEGELSDSERTGLLRVSAALSSLLAIEFDNVGDRRSARKAWGTARRAADASDNRGLRVWVRAKQADEALWAGLPHDHITALAAEAAQIADGAPCAGLPRVHATLASLAAEAGDSATAQRQMTEFSRVFDRLPDSVSSDPTAFGWNAARQRWEQAYVYTILGDRRAEAALEESMALYPPGTLGPVANLRVIQAMGMVRDREVDDGLSLTLSTLHELPISSARHHMSRQILRKLPGNKARALPAAREVHALTYGQSRTALL</sequence>